<evidence type="ECO:0000259" key="3">
    <source>
        <dbReference type="SMART" id="SM00560"/>
    </source>
</evidence>
<dbReference type="Proteomes" id="UP000032544">
    <property type="component" value="Unassembled WGS sequence"/>
</dbReference>
<dbReference type="OrthoDB" id="1037816at2"/>
<dbReference type="PANTHER" id="PTHR47791:SF4">
    <property type="entry name" value="(PUTATIVE SECRETED PROTEIN)-RELATED"/>
    <property type="match status" value="1"/>
</dbReference>
<proteinExistence type="predicted"/>
<dbReference type="AlphaFoldDB" id="A0A0D8JFF8"/>
<dbReference type="EMBL" id="JRHC01000001">
    <property type="protein sequence ID" value="KJF45271.1"/>
    <property type="molecule type" value="Genomic_DNA"/>
</dbReference>
<dbReference type="SMART" id="SM00560">
    <property type="entry name" value="LamGL"/>
    <property type="match status" value="1"/>
</dbReference>
<dbReference type="GO" id="GO:0004553">
    <property type="term" value="F:hydrolase activity, hydrolyzing O-glycosyl compounds"/>
    <property type="evidence" value="ECO:0007669"/>
    <property type="project" value="UniProtKB-ARBA"/>
</dbReference>
<dbReference type="PANTHER" id="PTHR47791">
    <property type="entry name" value="MEIOTICALLY UP-REGULATED GENE 191 PROTEIN"/>
    <property type="match status" value="1"/>
</dbReference>
<dbReference type="Gene3D" id="1.50.10.20">
    <property type="match status" value="1"/>
</dbReference>
<protein>
    <recommendedName>
        <fullName evidence="3">LamG-like jellyroll fold domain-containing protein</fullName>
    </recommendedName>
</protein>
<reference evidence="4 5" key="1">
    <citation type="submission" date="2014-09" db="EMBL/GenBank/DDBJ databases">
        <title>Draft Genome Sequence of Draconibacterium sp. JN14CK-3.</title>
        <authorList>
            <person name="Dong C."/>
            <person name="Lai Q."/>
            <person name="Shao Z."/>
        </authorList>
    </citation>
    <scope>NUCLEOTIDE SEQUENCE [LARGE SCALE GENOMIC DNA]</scope>
    <source>
        <strain evidence="4 5">JN14CK-3</strain>
    </source>
</reference>
<dbReference type="InterPro" id="IPR008928">
    <property type="entry name" value="6-hairpin_glycosidase_sf"/>
</dbReference>
<evidence type="ECO:0000313" key="5">
    <source>
        <dbReference type="Proteomes" id="UP000032544"/>
    </source>
</evidence>
<dbReference type="SUPFAM" id="SSF48208">
    <property type="entry name" value="Six-hairpin glycosidases"/>
    <property type="match status" value="1"/>
</dbReference>
<organism evidence="4 5">
    <name type="scientific">Draconibacterium sediminis</name>
    <dbReference type="NCBI Taxonomy" id="1544798"/>
    <lineage>
        <taxon>Bacteria</taxon>
        <taxon>Pseudomonadati</taxon>
        <taxon>Bacteroidota</taxon>
        <taxon>Bacteroidia</taxon>
        <taxon>Marinilabiliales</taxon>
        <taxon>Prolixibacteraceae</taxon>
        <taxon>Draconibacterium</taxon>
    </lineage>
</organism>
<gene>
    <name evidence="4" type="ORF">LH29_07775</name>
</gene>
<dbReference type="Pfam" id="PF13385">
    <property type="entry name" value="Laminin_G_3"/>
    <property type="match status" value="1"/>
</dbReference>
<dbReference type="NCBIfam" id="TIGR04183">
    <property type="entry name" value="Por_Secre_tail"/>
    <property type="match status" value="1"/>
</dbReference>
<keyword evidence="1" id="KW-0732">Signal</keyword>
<comment type="caution">
    <text evidence="4">The sequence shown here is derived from an EMBL/GenBank/DDBJ whole genome shotgun (WGS) entry which is preliminary data.</text>
</comment>
<feature type="domain" description="LamG-like jellyroll fold" evidence="3">
    <location>
        <begin position="50"/>
        <end position="185"/>
    </location>
</feature>
<dbReference type="SUPFAM" id="SSF49899">
    <property type="entry name" value="Concanavalin A-like lectins/glucanases"/>
    <property type="match status" value="1"/>
</dbReference>
<accession>A0A0D8JFF8</accession>
<dbReference type="InterPro" id="IPR026444">
    <property type="entry name" value="Secre_tail"/>
</dbReference>
<dbReference type="InterPro" id="IPR053169">
    <property type="entry name" value="MUG_Protein"/>
</dbReference>
<dbReference type="GO" id="GO:0005975">
    <property type="term" value="P:carbohydrate metabolic process"/>
    <property type="evidence" value="ECO:0007669"/>
    <property type="project" value="InterPro"/>
</dbReference>
<dbReference type="STRING" id="1544798.LH29_07775"/>
<dbReference type="RefSeq" id="WP_045027304.1">
    <property type="nucleotide sequence ID" value="NZ_JRHC01000001.1"/>
</dbReference>
<evidence type="ECO:0000313" key="4">
    <source>
        <dbReference type="EMBL" id="KJF45271.1"/>
    </source>
</evidence>
<name>A0A0D8JFF8_9BACT</name>
<keyword evidence="2" id="KW-1015">Disulfide bond</keyword>
<dbReference type="InterPro" id="IPR013320">
    <property type="entry name" value="ConA-like_dom_sf"/>
</dbReference>
<dbReference type="Gene3D" id="2.60.120.200">
    <property type="match status" value="1"/>
</dbReference>
<sequence length="795" mass="89698">MIRSVFIGIATLVFILCAVHSKAQSYVLKFNTNEPESYIDCGNFDEYVSGDFTIETRIYIDSWAGNYILADESWNAASGSVGFAFRFNSNGNVEVNVGTGEWEAVTTTGNQLETGKWQHVAVSVSTNNEVKIFVDGILVGNGTLSKPMIASGTHVFMGEGSEWKNRRLDGKLSDFRVWNTARTAEEINLNKSIQLNGNEDGLVANWLLNEGQGDSIMDLTSQHNLKRGAGTEWTQKDNILVNGSLKILDSGKDSVLLSVAGEVITDWSVTETKIPGEFSFRKVDDQSAYLVYTAETSNYQNDTISIKGTTANANDIEALVPVDLYDNKYQYFGERLLDQIHHEFYNKSNGLYAEAIDESSNFKQASSFVWPASHMLRALTNAWKLNPEKYERLLFNYLWAIDTYKVTTAGRTGYAVLPGNTGNRFYDDNGQLMMPFSMIYDQAQDATALENLKVAYEFNNEIRDSRYAIPQHEDQLGFGMLFSMSVNYTSYAAAKLYQYTDETRYLNEALTYYELENDFSVKIKDSNTKLFNQASYYQNGSWSLNGTVNGNQAWGGGYRAYQTTVVIQNAILLYQLTNEQRYLDDAHEMMNSCIDRWYKPGQGLSEISFWGGDDMIDALLDMYRETAEDRFYNIAADIMDFLSAYNRDKRGYYASSYNDVDGKWNLNRINENPSDIGMMGQAAAASSFLNVAYSTLNPVTDVDEIEISEKRQMLTIFPNPVLAGEEISIHLPEKTENECDLYLYNQAGQLMQTFKSKDLSDSGQISVLPEIRTPGIYFIRVITGNKSYQAKVIMY</sequence>
<dbReference type="InterPro" id="IPR006558">
    <property type="entry name" value="LamG-like"/>
</dbReference>
<keyword evidence="5" id="KW-1185">Reference proteome</keyword>
<evidence type="ECO:0000256" key="1">
    <source>
        <dbReference type="ARBA" id="ARBA00022729"/>
    </source>
</evidence>
<evidence type="ECO:0000256" key="2">
    <source>
        <dbReference type="ARBA" id="ARBA00023157"/>
    </source>
</evidence>